<evidence type="ECO:0000256" key="1">
    <source>
        <dbReference type="SAM" id="MobiDB-lite"/>
    </source>
</evidence>
<feature type="non-terminal residue" evidence="2">
    <location>
        <position position="83"/>
    </location>
</feature>
<sequence length="83" mass="8397">MQTKGAPLGGYGGVGLHNNSDEPRTSHALPLTPNLTNGTKGWANTSIWGGGTLGGTYSGVMADKIGAKKSSGSFLTSSASDDW</sequence>
<dbReference type="EMBL" id="JAVRRA010025071">
    <property type="protein sequence ID" value="KAK5123049.1"/>
    <property type="molecule type" value="Genomic_DNA"/>
</dbReference>
<gene>
    <name evidence="2" type="ORF">LTR16_003871</name>
</gene>
<keyword evidence="3" id="KW-1185">Reference proteome</keyword>
<evidence type="ECO:0000313" key="2">
    <source>
        <dbReference type="EMBL" id="KAK5123049.1"/>
    </source>
</evidence>
<feature type="region of interest" description="Disordered" evidence="1">
    <location>
        <begin position="1"/>
        <end position="36"/>
    </location>
</feature>
<accession>A0ABR0KS73</accession>
<reference evidence="2 3" key="1">
    <citation type="submission" date="2023-08" db="EMBL/GenBank/DDBJ databases">
        <title>Black Yeasts Isolated from many extreme environments.</title>
        <authorList>
            <person name="Coleine C."/>
            <person name="Stajich J.E."/>
            <person name="Selbmann L."/>
        </authorList>
    </citation>
    <scope>NUCLEOTIDE SEQUENCE [LARGE SCALE GENOMIC DNA]</scope>
    <source>
        <strain evidence="2 3">CCFEE 536</strain>
    </source>
</reference>
<dbReference type="Proteomes" id="UP001357485">
    <property type="component" value="Unassembled WGS sequence"/>
</dbReference>
<name>A0ABR0KS73_9PEZI</name>
<evidence type="ECO:0000313" key="3">
    <source>
        <dbReference type="Proteomes" id="UP001357485"/>
    </source>
</evidence>
<organism evidence="2 3">
    <name type="scientific">Cryomyces antarcticus</name>
    <dbReference type="NCBI Taxonomy" id="329879"/>
    <lineage>
        <taxon>Eukaryota</taxon>
        <taxon>Fungi</taxon>
        <taxon>Dikarya</taxon>
        <taxon>Ascomycota</taxon>
        <taxon>Pezizomycotina</taxon>
        <taxon>Dothideomycetes</taxon>
        <taxon>Dothideomycetes incertae sedis</taxon>
        <taxon>Cryomyces</taxon>
    </lineage>
</organism>
<protein>
    <submittedName>
        <fullName evidence="2">Uncharacterized protein</fullName>
    </submittedName>
</protein>
<proteinExistence type="predicted"/>
<comment type="caution">
    <text evidence="2">The sequence shown here is derived from an EMBL/GenBank/DDBJ whole genome shotgun (WGS) entry which is preliminary data.</text>
</comment>